<dbReference type="PROSITE" id="PS01240">
    <property type="entry name" value="PNP_MTAP_2"/>
    <property type="match status" value="1"/>
</dbReference>
<dbReference type="PANTHER" id="PTHR42679">
    <property type="entry name" value="S-METHYL-5'-THIOADENOSINE PHOSPHORYLASE"/>
    <property type="match status" value="1"/>
</dbReference>
<dbReference type="Pfam" id="PF01048">
    <property type="entry name" value="PNP_UDP_1"/>
    <property type="match status" value="1"/>
</dbReference>
<evidence type="ECO:0000313" key="5">
    <source>
        <dbReference type="EMBL" id="EFV44637.1"/>
    </source>
</evidence>
<dbReference type="NCBIfam" id="TIGR01694">
    <property type="entry name" value="MTAP"/>
    <property type="match status" value="1"/>
</dbReference>
<feature type="domain" description="Nucleoside phosphorylase" evidence="4">
    <location>
        <begin position="4"/>
        <end position="245"/>
    </location>
</feature>
<dbReference type="InterPro" id="IPR035994">
    <property type="entry name" value="Nucleoside_phosphorylase_sf"/>
</dbReference>
<accession>E5Y5S5</accession>
<keyword evidence="3" id="KW-0660">Purine salvage</keyword>
<dbReference type="STRING" id="563192.HMPREF0179_01538"/>
<dbReference type="RefSeq" id="WP_005026832.1">
    <property type="nucleotide sequence ID" value="NZ_KE150238.1"/>
</dbReference>
<reference evidence="5 6" key="1">
    <citation type="submission" date="2010-10" db="EMBL/GenBank/DDBJ databases">
        <authorList>
            <consortium name="The Broad Institute Genome Sequencing Platform"/>
            <person name="Ward D."/>
            <person name="Earl A."/>
            <person name="Feldgarden M."/>
            <person name="Young S.K."/>
            <person name="Gargeya S."/>
            <person name="Zeng Q."/>
            <person name="Alvarado L."/>
            <person name="Berlin A."/>
            <person name="Bochicchio J."/>
            <person name="Chapman S.B."/>
            <person name="Chen Z."/>
            <person name="Freedman E."/>
            <person name="Gellesch M."/>
            <person name="Goldberg J."/>
            <person name="Griggs A."/>
            <person name="Gujja S."/>
            <person name="Heilman E."/>
            <person name="Heiman D."/>
            <person name="Howarth C."/>
            <person name="Mehta T."/>
            <person name="Neiman D."/>
            <person name="Pearson M."/>
            <person name="Roberts A."/>
            <person name="Saif S."/>
            <person name="Shea T."/>
            <person name="Shenoy N."/>
            <person name="Sisk P."/>
            <person name="Stolte C."/>
            <person name="Sykes S."/>
            <person name="White J."/>
            <person name="Yandava C."/>
            <person name="Allen-Vercoe E."/>
            <person name="Sibley C."/>
            <person name="Ambrose C.E."/>
            <person name="Strauss J."/>
            <person name="Daigneault M."/>
            <person name="Haas B."/>
            <person name="Nusbaum C."/>
            <person name="Birren B."/>
        </authorList>
    </citation>
    <scope>NUCLEOTIDE SEQUENCE [LARGE SCALE GENOMIC DNA]</scope>
    <source>
        <strain evidence="5 6">3_1_6</strain>
    </source>
</reference>
<dbReference type="HOGENOM" id="CLU_054456_0_0_7"/>
<comment type="catalytic activity">
    <reaction evidence="3">
        <text>a purine D-ribonucleoside + phosphate = a purine nucleobase + alpha-D-ribose 1-phosphate</text>
        <dbReference type="Rhea" id="RHEA:19805"/>
        <dbReference type="ChEBI" id="CHEBI:26386"/>
        <dbReference type="ChEBI" id="CHEBI:43474"/>
        <dbReference type="ChEBI" id="CHEBI:57720"/>
        <dbReference type="ChEBI" id="CHEBI:142355"/>
        <dbReference type="EC" id="2.4.2.1"/>
    </reaction>
</comment>
<dbReference type="InterPro" id="IPR018099">
    <property type="entry name" value="Purine_phosphorylase-2_CS"/>
</dbReference>
<feature type="binding site" evidence="3">
    <location>
        <position position="11"/>
    </location>
    <ligand>
        <name>phosphate</name>
        <dbReference type="ChEBI" id="CHEBI:43474"/>
    </ligand>
</feature>
<dbReference type="AlphaFoldDB" id="E5Y5S5"/>
<keyword evidence="6" id="KW-1185">Reference proteome</keyword>
<organism evidence="5 6">
    <name type="scientific">Bilophila wadsworthia (strain 3_1_6)</name>
    <dbReference type="NCBI Taxonomy" id="563192"/>
    <lineage>
        <taxon>Bacteria</taxon>
        <taxon>Pseudomonadati</taxon>
        <taxon>Thermodesulfobacteriota</taxon>
        <taxon>Desulfovibrionia</taxon>
        <taxon>Desulfovibrionales</taxon>
        <taxon>Desulfovibrionaceae</taxon>
        <taxon>Bilophila</taxon>
    </lineage>
</organism>
<dbReference type="EC" id="2.4.2.1" evidence="3"/>
<dbReference type="UniPathway" id="UPA00606"/>
<comment type="subunit">
    <text evidence="3">Homohexamer. Dimer of a homotrimer.</text>
</comment>
<dbReference type="HAMAP" id="MF_01963">
    <property type="entry name" value="MTAP"/>
    <property type="match status" value="1"/>
</dbReference>
<dbReference type="GO" id="GO:0005829">
    <property type="term" value="C:cytosol"/>
    <property type="evidence" value="ECO:0007669"/>
    <property type="project" value="TreeGrafter"/>
</dbReference>
<dbReference type="GO" id="GO:0006166">
    <property type="term" value="P:purine ribonucleoside salvage"/>
    <property type="evidence" value="ECO:0007669"/>
    <property type="project" value="UniProtKB-UniRule"/>
</dbReference>
<dbReference type="eggNOG" id="COG0005">
    <property type="taxonomic scope" value="Bacteria"/>
</dbReference>
<feature type="binding site" evidence="3">
    <location>
        <position position="188"/>
    </location>
    <ligand>
        <name>phosphate</name>
        <dbReference type="ChEBI" id="CHEBI:43474"/>
    </ligand>
</feature>
<dbReference type="EMBL" id="ADCP02000001">
    <property type="protein sequence ID" value="EFV44637.1"/>
    <property type="molecule type" value="Genomic_DNA"/>
</dbReference>
<feature type="site" description="Important for substrate specificity" evidence="3">
    <location>
        <position position="224"/>
    </location>
</feature>
<comment type="pathway">
    <text evidence="3">Purine metabolism; purine nucleoside salvage.</text>
</comment>
<dbReference type="Proteomes" id="UP000006034">
    <property type="component" value="Unassembled WGS sequence"/>
</dbReference>
<feature type="binding site" evidence="3">
    <location>
        <begin position="211"/>
        <end position="213"/>
    </location>
    <ligand>
        <name>substrate</name>
    </ligand>
</feature>
<evidence type="ECO:0000256" key="3">
    <source>
        <dbReference type="HAMAP-Rule" id="MF_01963"/>
    </source>
</evidence>
<dbReference type="InterPro" id="IPR010044">
    <property type="entry name" value="MTAP"/>
</dbReference>
<dbReference type="SUPFAM" id="SSF53167">
    <property type="entry name" value="Purine and uridine phosphorylases"/>
    <property type="match status" value="1"/>
</dbReference>
<feature type="binding site" evidence="3">
    <location>
        <begin position="86"/>
        <end position="87"/>
    </location>
    <ligand>
        <name>phosphate</name>
        <dbReference type="ChEBI" id="CHEBI:43474"/>
    </ligand>
</feature>
<dbReference type="GO" id="GO:0017061">
    <property type="term" value="F:S-methyl-5-thioadenosine phosphorylase activity"/>
    <property type="evidence" value="ECO:0007669"/>
    <property type="project" value="InterPro"/>
</dbReference>
<gene>
    <name evidence="5" type="ORF">HMPREF0179_01538</name>
</gene>
<evidence type="ECO:0000259" key="4">
    <source>
        <dbReference type="Pfam" id="PF01048"/>
    </source>
</evidence>
<comment type="miscellaneous">
    <text evidence="3">Although this enzyme belongs to the family of MTA phosphorylases based on sequence homology, it lacks several conserved amino acids in the substrate binding pocket that confer specificity towards MTA.</text>
</comment>
<proteinExistence type="inferred from homology"/>
<evidence type="ECO:0000256" key="1">
    <source>
        <dbReference type="ARBA" id="ARBA00022676"/>
    </source>
</evidence>
<sequence length="255" mass="27840">MGIKVGIIGGSGLDNLNIFTNARDTFTGTVWGEPSSPLREGEIAGIPVAVLARHGRSHTIAPSSVNYRANIQALKDAGCTHILATTATGSLRKEIRRGDLVILDQFIDFTKQRKMTFHDYFKPGQPVHAPMAEPFDASLRQILIDGCRKNDFPFHPTGTVVTIEGPRFSTKAESRMFRMWGADVINMSVSTETALANEAGIPYAAVAMSTDYDCWKEDEAPVSWEEVSLVFKQNAEKVTTLLVESVPAIAQAALE</sequence>
<evidence type="ECO:0000256" key="2">
    <source>
        <dbReference type="ARBA" id="ARBA00022679"/>
    </source>
</evidence>
<comment type="caution">
    <text evidence="5">The sequence shown here is derived from an EMBL/GenBank/DDBJ whole genome shotgun (WGS) entry which is preliminary data.</text>
</comment>
<evidence type="ECO:0000313" key="6">
    <source>
        <dbReference type="Proteomes" id="UP000006034"/>
    </source>
</evidence>
<name>E5Y5S5_BILW3</name>
<keyword evidence="1 3" id="KW-0328">Glycosyltransferase</keyword>
<comment type="function">
    <text evidence="3">Purine nucleoside phosphorylase involved in purine salvage.</text>
</comment>
<dbReference type="CDD" id="cd09010">
    <property type="entry name" value="MTAP_SsMTAPII_like_MTIP"/>
    <property type="match status" value="1"/>
</dbReference>
<feature type="site" description="Important for substrate specificity" evidence="3">
    <location>
        <position position="169"/>
    </location>
</feature>
<keyword evidence="2 3" id="KW-0808">Transferase</keyword>
<dbReference type="Gene3D" id="3.40.50.1580">
    <property type="entry name" value="Nucleoside phosphorylase domain"/>
    <property type="match status" value="1"/>
</dbReference>
<dbReference type="InterPro" id="IPR000845">
    <property type="entry name" value="Nucleoside_phosphorylase_d"/>
</dbReference>
<dbReference type="PANTHER" id="PTHR42679:SF2">
    <property type="entry name" value="S-METHYL-5'-THIOADENOSINE PHOSPHORYLASE"/>
    <property type="match status" value="1"/>
</dbReference>
<comment type="similarity">
    <text evidence="3">Belongs to the PNP/MTAP phosphorylase family. MTAP subfamily.</text>
</comment>
<feature type="binding site" evidence="3">
    <location>
        <begin position="53"/>
        <end position="54"/>
    </location>
    <ligand>
        <name>phosphate</name>
        <dbReference type="ChEBI" id="CHEBI:43474"/>
    </ligand>
</feature>
<reference evidence="5 6" key="2">
    <citation type="submission" date="2013-04" db="EMBL/GenBank/DDBJ databases">
        <title>The Genome Sequence of Bilophila wadsworthia 3_1_6.</title>
        <authorList>
            <consortium name="The Broad Institute Genomics Platform"/>
            <person name="Earl A."/>
            <person name="Ward D."/>
            <person name="Feldgarden M."/>
            <person name="Gevers D."/>
            <person name="Sibley C."/>
            <person name="Strauss J."/>
            <person name="Allen-Vercoe E."/>
            <person name="Walker B."/>
            <person name="Young S."/>
            <person name="Zeng Q."/>
            <person name="Gargeya S."/>
            <person name="Fitzgerald M."/>
            <person name="Haas B."/>
            <person name="Abouelleil A."/>
            <person name="Allen A.W."/>
            <person name="Alvarado L."/>
            <person name="Arachchi H.M."/>
            <person name="Berlin A.M."/>
            <person name="Chapman S.B."/>
            <person name="Gainer-Dewar J."/>
            <person name="Goldberg J."/>
            <person name="Griggs A."/>
            <person name="Gujja S."/>
            <person name="Hansen M."/>
            <person name="Howarth C."/>
            <person name="Imamovic A."/>
            <person name="Ireland A."/>
            <person name="Larimer J."/>
            <person name="McCowan C."/>
            <person name="Murphy C."/>
            <person name="Pearson M."/>
            <person name="Poon T.W."/>
            <person name="Priest M."/>
            <person name="Roberts A."/>
            <person name="Saif S."/>
            <person name="Shea T."/>
            <person name="Sisk P."/>
            <person name="Sykes S."/>
            <person name="Wortman J."/>
            <person name="Nusbaum C."/>
            <person name="Birren B."/>
        </authorList>
    </citation>
    <scope>NUCLEOTIDE SEQUENCE [LARGE SCALE GENOMIC DNA]</scope>
    <source>
        <strain evidence="5 6">3_1_6</strain>
    </source>
</reference>
<protein>
    <recommendedName>
        <fullName evidence="3">Purine nucleoside phosphorylase</fullName>
        <shortName evidence="3">PNP</shortName>
        <ecNumber evidence="3">2.4.2.1</ecNumber>
    </recommendedName>
</protein>
<feature type="binding site" evidence="3">
    <location>
        <position position="187"/>
    </location>
    <ligand>
        <name>substrate</name>
    </ligand>
</feature>
<dbReference type="GeneID" id="78086658"/>
<dbReference type="GO" id="GO:0019509">
    <property type="term" value="P:L-methionine salvage from methylthioadenosine"/>
    <property type="evidence" value="ECO:0007669"/>
    <property type="project" value="TreeGrafter"/>
</dbReference>